<accession>A0A2B7ZQT6</accession>
<reference evidence="1 2" key="1">
    <citation type="submission" date="2017-10" db="EMBL/GenBank/DDBJ databases">
        <title>Comparative genomics in systemic dimorphic fungi from Ajellomycetaceae.</title>
        <authorList>
            <person name="Munoz J.F."/>
            <person name="Mcewen J.G."/>
            <person name="Clay O.K."/>
            <person name="Cuomo C.A."/>
        </authorList>
    </citation>
    <scope>NUCLEOTIDE SEQUENCE [LARGE SCALE GENOMIC DNA]</scope>
    <source>
        <strain evidence="1 2">UAMH4076</strain>
    </source>
</reference>
<dbReference type="EMBL" id="PDND01000020">
    <property type="protein sequence ID" value="PGH35539.1"/>
    <property type="molecule type" value="Genomic_DNA"/>
</dbReference>
<dbReference type="AlphaFoldDB" id="A0A2B7ZQT6"/>
<comment type="caution">
    <text evidence="1">The sequence shown here is derived from an EMBL/GenBank/DDBJ whole genome shotgun (WGS) entry which is preliminary data.</text>
</comment>
<name>A0A2B7ZQT6_9EURO</name>
<dbReference type="InterPro" id="IPR009060">
    <property type="entry name" value="UBA-like_sf"/>
</dbReference>
<dbReference type="STRING" id="73230.A0A2B7ZQT6"/>
<evidence type="ECO:0000313" key="2">
    <source>
        <dbReference type="Proteomes" id="UP000226031"/>
    </source>
</evidence>
<dbReference type="Gene3D" id="1.10.8.10">
    <property type="entry name" value="DNA helicase RuvA subunit, C-terminal domain"/>
    <property type="match status" value="1"/>
</dbReference>
<keyword evidence="2" id="KW-1185">Reference proteome</keyword>
<proteinExistence type="predicted"/>
<organism evidence="1 2">
    <name type="scientific">[Emmonsia] crescens</name>
    <dbReference type="NCBI Taxonomy" id="73230"/>
    <lineage>
        <taxon>Eukaryota</taxon>
        <taxon>Fungi</taxon>
        <taxon>Dikarya</taxon>
        <taxon>Ascomycota</taxon>
        <taxon>Pezizomycotina</taxon>
        <taxon>Eurotiomycetes</taxon>
        <taxon>Eurotiomycetidae</taxon>
        <taxon>Onygenales</taxon>
        <taxon>Ajellomycetaceae</taxon>
        <taxon>Emergomyces</taxon>
    </lineage>
</organism>
<evidence type="ECO:0000313" key="1">
    <source>
        <dbReference type="EMBL" id="PGH35539.1"/>
    </source>
</evidence>
<protein>
    <submittedName>
        <fullName evidence="1">Uncharacterized protein</fullName>
    </submittedName>
</protein>
<gene>
    <name evidence="1" type="ORF">GX50_01641</name>
</gene>
<dbReference type="SUPFAM" id="SSF46934">
    <property type="entry name" value="UBA-like"/>
    <property type="match status" value="1"/>
</dbReference>
<dbReference type="Proteomes" id="UP000226031">
    <property type="component" value="Unassembled WGS sequence"/>
</dbReference>
<dbReference type="Pfam" id="PF14555">
    <property type="entry name" value="UBA_4"/>
    <property type="match status" value="1"/>
</dbReference>
<sequence>MPSLYSSSQKHMISQFVGITGARDSVAGKLLKSNGWNVERAVDA</sequence>